<organism evidence="1 2">
    <name type="scientific">Vaccinium darrowii</name>
    <dbReference type="NCBI Taxonomy" id="229202"/>
    <lineage>
        <taxon>Eukaryota</taxon>
        <taxon>Viridiplantae</taxon>
        <taxon>Streptophyta</taxon>
        <taxon>Embryophyta</taxon>
        <taxon>Tracheophyta</taxon>
        <taxon>Spermatophyta</taxon>
        <taxon>Magnoliopsida</taxon>
        <taxon>eudicotyledons</taxon>
        <taxon>Gunneridae</taxon>
        <taxon>Pentapetalae</taxon>
        <taxon>asterids</taxon>
        <taxon>Ericales</taxon>
        <taxon>Ericaceae</taxon>
        <taxon>Vaccinioideae</taxon>
        <taxon>Vaccinieae</taxon>
        <taxon>Vaccinium</taxon>
    </lineage>
</organism>
<gene>
    <name evidence="1" type="ORF">Vadar_026523</name>
</gene>
<proteinExistence type="predicted"/>
<comment type="caution">
    <text evidence="1">The sequence shown here is derived from an EMBL/GenBank/DDBJ whole genome shotgun (WGS) entry which is preliminary data.</text>
</comment>
<accession>A0ACB7YIC8</accession>
<protein>
    <submittedName>
        <fullName evidence="1">Uncharacterized protein</fullName>
    </submittedName>
</protein>
<evidence type="ECO:0000313" key="2">
    <source>
        <dbReference type="Proteomes" id="UP000828048"/>
    </source>
</evidence>
<reference evidence="1 2" key="1">
    <citation type="journal article" date="2021" name="Hortic Res">
        <title>High-quality reference genome and annotation aids understanding of berry development for evergreen blueberry (Vaccinium darrowii).</title>
        <authorList>
            <person name="Yu J."/>
            <person name="Hulse-Kemp A.M."/>
            <person name="Babiker E."/>
            <person name="Staton M."/>
        </authorList>
    </citation>
    <scope>NUCLEOTIDE SEQUENCE [LARGE SCALE GENOMIC DNA]</scope>
    <source>
        <strain evidence="2">cv. NJ 8807/NJ 8810</strain>
        <tissue evidence="1">Young leaf</tissue>
    </source>
</reference>
<sequence>MTSSLHALRHVADNYLFFFFVNLRQLGMDLVVFVRAVYDHFVSKVARHYSVSEKTVRKIWKQGKDCIYNQLLVDVSSNLARRVGRKRAQLNLNKVAEVPFPQRTNIRSLSSAVKVSKSTLHRRIKEGAIRPHSNALKPHLFDETKRARLRFLLSMLEPSTLQTQPMFKNMYNCVHIDEKRFYMTKEAKKYHLLPEEEEPHRTCIMKVMFLAAIAHPRFDPENNVEFSRKIGIFPFTYKELAKGRSKNRAAGTLETKVIIKVTKDVSRSCLIEKVLPAFRSKWPRCSAMETIYIQQDNAKPHITGLDAEFLEAANQEGFDIRLSFQPPNSPDMNILDQKFFWAIQSLQYQHAPKNIDELVHAVEKYFEELLPESLNRVFFTLQASMIEVMKVDGGNNYNLPHTGKLHIMREDGTLPSQLECPCAIVENALLHLQS</sequence>
<keyword evidence="2" id="KW-1185">Reference proteome</keyword>
<evidence type="ECO:0000313" key="1">
    <source>
        <dbReference type="EMBL" id="KAH7852570.1"/>
    </source>
</evidence>
<name>A0ACB7YIC8_9ERIC</name>
<dbReference type="Proteomes" id="UP000828048">
    <property type="component" value="Chromosome 8"/>
</dbReference>
<dbReference type="EMBL" id="CM037158">
    <property type="protein sequence ID" value="KAH7852570.1"/>
    <property type="molecule type" value="Genomic_DNA"/>
</dbReference>